<dbReference type="AlphaFoldDB" id="A0A210PSZ6"/>
<evidence type="ECO:0000256" key="5">
    <source>
        <dbReference type="RuleBase" id="RU003945"/>
    </source>
</evidence>
<reference evidence="8 9" key="1">
    <citation type="journal article" date="2017" name="Nat. Ecol. Evol.">
        <title>Scallop genome provides insights into evolution of bilaterian karyotype and development.</title>
        <authorList>
            <person name="Wang S."/>
            <person name="Zhang J."/>
            <person name="Jiao W."/>
            <person name="Li J."/>
            <person name="Xun X."/>
            <person name="Sun Y."/>
            <person name="Guo X."/>
            <person name="Huan P."/>
            <person name="Dong B."/>
            <person name="Zhang L."/>
            <person name="Hu X."/>
            <person name="Sun X."/>
            <person name="Wang J."/>
            <person name="Zhao C."/>
            <person name="Wang Y."/>
            <person name="Wang D."/>
            <person name="Huang X."/>
            <person name="Wang R."/>
            <person name="Lv J."/>
            <person name="Li Y."/>
            <person name="Zhang Z."/>
            <person name="Liu B."/>
            <person name="Lu W."/>
            <person name="Hui Y."/>
            <person name="Liang J."/>
            <person name="Zhou Z."/>
            <person name="Hou R."/>
            <person name="Li X."/>
            <person name="Liu Y."/>
            <person name="Li H."/>
            <person name="Ning X."/>
            <person name="Lin Y."/>
            <person name="Zhao L."/>
            <person name="Xing Q."/>
            <person name="Dou J."/>
            <person name="Li Y."/>
            <person name="Mao J."/>
            <person name="Guo H."/>
            <person name="Dou H."/>
            <person name="Li T."/>
            <person name="Mu C."/>
            <person name="Jiang W."/>
            <person name="Fu Q."/>
            <person name="Fu X."/>
            <person name="Miao Y."/>
            <person name="Liu J."/>
            <person name="Yu Q."/>
            <person name="Li R."/>
            <person name="Liao H."/>
            <person name="Li X."/>
            <person name="Kong Y."/>
            <person name="Jiang Z."/>
            <person name="Chourrout D."/>
            <person name="Li R."/>
            <person name="Bao Z."/>
        </authorList>
    </citation>
    <scope>NUCLEOTIDE SEQUENCE [LARGE SCALE GENOMIC DNA]</scope>
    <source>
        <strain evidence="8 9">PY_sf001</strain>
    </source>
</reference>
<proteinExistence type="inferred from homology"/>
<dbReference type="Proteomes" id="UP000242188">
    <property type="component" value="Unassembled WGS sequence"/>
</dbReference>
<dbReference type="OrthoDB" id="2148490at2759"/>
<dbReference type="InterPro" id="IPR001708">
    <property type="entry name" value="YidC/ALB3/OXA1/COX18"/>
</dbReference>
<dbReference type="GO" id="GO:0032977">
    <property type="term" value="F:membrane insertase activity"/>
    <property type="evidence" value="ECO:0007669"/>
    <property type="project" value="InterPro"/>
</dbReference>
<gene>
    <name evidence="8" type="ORF">KP79_PYT22176</name>
</gene>
<feature type="transmembrane region" description="Helical" evidence="6">
    <location>
        <begin position="291"/>
        <end position="318"/>
    </location>
</feature>
<dbReference type="CDD" id="cd20069">
    <property type="entry name" value="5TM_Oxa1-like"/>
    <property type="match status" value="1"/>
</dbReference>
<dbReference type="InterPro" id="IPR028055">
    <property type="entry name" value="YidC/Oxa/ALB_C"/>
</dbReference>
<evidence type="ECO:0000313" key="9">
    <source>
        <dbReference type="Proteomes" id="UP000242188"/>
    </source>
</evidence>
<dbReference type="STRING" id="6573.A0A210PSZ6"/>
<feature type="domain" description="Membrane insertase YidC/Oxa/ALB C-terminal" evidence="7">
    <location>
        <begin position="162"/>
        <end position="390"/>
    </location>
</feature>
<evidence type="ECO:0000256" key="1">
    <source>
        <dbReference type="ARBA" id="ARBA00004141"/>
    </source>
</evidence>
<keyword evidence="9" id="KW-1185">Reference proteome</keyword>
<evidence type="ECO:0000259" key="7">
    <source>
        <dbReference type="Pfam" id="PF02096"/>
    </source>
</evidence>
<evidence type="ECO:0000313" key="8">
    <source>
        <dbReference type="EMBL" id="OWF39605.1"/>
    </source>
</evidence>
<evidence type="ECO:0000256" key="6">
    <source>
        <dbReference type="SAM" id="Phobius"/>
    </source>
</evidence>
<dbReference type="EMBL" id="NEDP02005520">
    <property type="protein sequence ID" value="OWF39605.1"/>
    <property type="molecule type" value="Genomic_DNA"/>
</dbReference>
<dbReference type="PANTHER" id="PTHR12428">
    <property type="entry name" value="OXA1"/>
    <property type="match status" value="1"/>
</dbReference>
<keyword evidence="3 6" id="KW-1133">Transmembrane helix</keyword>
<accession>A0A210PSZ6</accession>
<dbReference type="Pfam" id="PF02096">
    <property type="entry name" value="60KD_IMP"/>
    <property type="match status" value="1"/>
</dbReference>
<dbReference type="GO" id="GO:0032979">
    <property type="term" value="P:protein insertion into mitochondrial inner membrane from matrix"/>
    <property type="evidence" value="ECO:0007669"/>
    <property type="project" value="TreeGrafter"/>
</dbReference>
<evidence type="ECO:0000256" key="3">
    <source>
        <dbReference type="ARBA" id="ARBA00022989"/>
    </source>
</evidence>
<organism evidence="8 9">
    <name type="scientific">Mizuhopecten yessoensis</name>
    <name type="common">Japanese scallop</name>
    <name type="synonym">Patinopecten yessoensis</name>
    <dbReference type="NCBI Taxonomy" id="6573"/>
    <lineage>
        <taxon>Eukaryota</taxon>
        <taxon>Metazoa</taxon>
        <taxon>Spiralia</taxon>
        <taxon>Lophotrochozoa</taxon>
        <taxon>Mollusca</taxon>
        <taxon>Bivalvia</taxon>
        <taxon>Autobranchia</taxon>
        <taxon>Pteriomorphia</taxon>
        <taxon>Pectinida</taxon>
        <taxon>Pectinoidea</taxon>
        <taxon>Pectinidae</taxon>
        <taxon>Mizuhopecten</taxon>
    </lineage>
</organism>
<comment type="caution">
    <text evidence="8">The sequence shown here is derived from an EMBL/GenBank/DDBJ whole genome shotgun (WGS) entry which is preliminary data.</text>
</comment>
<comment type="subcellular location">
    <subcellularLocation>
        <location evidence="1 5">Membrane</location>
        <topology evidence="1 5">Multi-pass membrane protein</topology>
    </subcellularLocation>
</comment>
<feature type="transmembrane region" description="Helical" evidence="6">
    <location>
        <begin position="160"/>
        <end position="183"/>
    </location>
</feature>
<keyword evidence="4 6" id="KW-0472">Membrane</keyword>
<name>A0A210PSZ6_MIZYE</name>
<dbReference type="GO" id="GO:0005743">
    <property type="term" value="C:mitochondrial inner membrane"/>
    <property type="evidence" value="ECO:0007669"/>
    <property type="project" value="TreeGrafter"/>
</dbReference>
<dbReference type="GO" id="GO:0033617">
    <property type="term" value="P:mitochondrial respiratory chain complex IV assembly"/>
    <property type="evidence" value="ECO:0007669"/>
    <property type="project" value="TreeGrafter"/>
</dbReference>
<comment type="similarity">
    <text evidence="5">Belongs to the OXA1/ALB3/YidC family.</text>
</comment>
<dbReference type="PANTHER" id="PTHR12428:SF65">
    <property type="entry name" value="CYTOCHROME C OXIDASE ASSEMBLY PROTEIN COX18, MITOCHONDRIAL"/>
    <property type="match status" value="1"/>
</dbReference>
<feature type="transmembrane region" description="Helical" evidence="6">
    <location>
        <begin position="251"/>
        <end position="271"/>
    </location>
</feature>
<sequence>MLARLNKLAYSPCSRAIITYTYRTIRIQKRAYLSCKPTLGKSRCHPHNNYSKMCDVQCTKGSNFVYRTAMSSQPPEDHRQFSVMLAPKHTLLHSSGRHILSREMNPPPWLGVGLGLGSSRGLSTEPIFNAVYFVLEKIIASWPVELSRQFFTGLHDTVGIPWWLVIISGTVCFRLVLLPLHILSLQSQGRLLTIQPEIKTKSAHIIGGLSTAAVFYRQTPYTKKRETRLHIKQMKEELYEKHNCAPLKPLFVMYVSTPIFLACGFGVRSFTGRLGPIADMYFRPEMAGEGLWWFHNLTIADPYCILPAVGTICAVFGLEYSKLLRKVSHDQLNWGVSVVPESNPQKVLNILTCFGQGVCLVLFPILCFVPSGFTLYFCTVSLWSVIQLLTLHSPTVKQALSIPMTQLSSPTPHKDVIKAFQTKYLRRKKATPKSESKPR</sequence>
<protein>
    <submittedName>
        <fullName evidence="8">Mitochondrial inner membrane protein COX18</fullName>
    </submittedName>
</protein>
<evidence type="ECO:0000256" key="4">
    <source>
        <dbReference type="ARBA" id="ARBA00023136"/>
    </source>
</evidence>
<evidence type="ECO:0000256" key="2">
    <source>
        <dbReference type="ARBA" id="ARBA00022692"/>
    </source>
</evidence>
<keyword evidence="2 5" id="KW-0812">Transmembrane</keyword>